<dbReference type="EMBL" id="CM042021">
    <property type="protein sequence ID" value="KAI3818123.1"/>
    <property type="molecule type" value="Genomic_DNA"/>
</dbReference>
<organism evidence="1 2">
    <name type="scientific">Smallanthus sonchifolius</name>
    <dbReference type="NCBI Taxonomy" id="185202"/>
    <lineage>
        <taxon>Eukaryota</taxon>
        <taxon>Viridiplantae</taxon>
        <taxon>Streptophyta</taxon>
        <taxon>Embryophyta</taxon>
        <taxon>Tracheophyta</taxon>
        <taxon>Spermatophyta</taxon>
        <taxon>Magnoliopsida</taxon>
        <taxon>eudicotyledons</taxon>
        <taxon>Gunneridae</taxon>
        <taxon>Pentapetalae</taxon>
        <taxon>asterids</taxon>
        <taxon>campanulids</taxon>
        <taxon>Asterales</taxon>
        <taxon>Asteraceae</taxon>
        <taxon>Asteroideae</taxon>
        <taxon>Heliantheae alliance</taxon>
        <taxon>Millerieae</taxon>
        <taxon>Smallanthus</taxon>
    </lineage>
</organism>
<gene>
    <name evidence="1" type="ORF">L1987_11926</name>
</gene>
<evidence type="ECO:0000313" key="1">
    <source>
        <dbReference type="EMBL" id="KAI3818123.1"/>
    </source>
</evidence>
<evidence type="ECO:0000313" key="2">
    <source>
        <dbReference type="Proteomes" id="UP001056120"/>
    </source>
</evidence>
<comment type="caution">
    <text evidence="1">The sequence shown here is derived from an EMBL/GenBank/DDBJ whole genome shotgun (WGS) entry which is preliminary data.</text>
</comment>
<keyword evidence="2" id="KW-1185">Reference proteome</keyword>
<reference evidence="1 2" key="2">
    <citation type="journal article" date="2022" name="Mol. Ecol. Resour.">
        <title>The genomes of chicory, endive, great burdock and yacon provide insights into Asteraceae paleo-polyploidization history and plant inulin production.</title>
        <authorList>
            <person name="Fan W."/>
            <person name="Wang S."/>
            <person name="Wang H."/>
            <person name="Wang A."/>
            <person name="Jiang F."/>
            <person name="Liu H."/>
            <person name="Zhao H."/>
            <person name="Xu D."/>
            <person name="Zhang Y."/>
        </authorList>
    </citation>
    <scope>NUCLEOTIDE SEQUENCE [LARGE SCALE GENOMIC DNA]</scope>
    <source>
        <strain evidence="2">cv. Yunnan</strain>
        <tissue evidence="1">Leaves</tissue>
    </source>
</reference>
<accession>A0ACB9JCC3</accession>
<protein>
    <submittedName>
        <fullName evidence="1">Uncharacterized protein</fullName>
    </submittedName>
</protein>
<proteinExistence type="predicted"/>
<name>A0ACB9JCC3_9ASTR</name>
<sequence>MVCSQSLPSIQFGQIGDHCRKRKSSQQRRSLSLHSGSFRAMILSSIAPQFHLHQHHDLRRHVVYKASTAVHCTNPNSAAALRQFSISSNNDGNSNKCEDDVVMEPSASAVAAAIRKASTSPVEFVQRIEKNGKNKALVLPSSDFQTLCIEQMDLFRRIVDPDALLSVYVRPAGSYVMDRLELRRVTVYPGRNVADILILIGDFSISTGLRAAEASLLKQQAEFIPESRALVFPMVKHPFVVGFLVAEIPKLETRKEEDDVKQGSSPEETYAVYPYAISKSWDFKNFVESTLELHNFSAEQRLNAINISRSVAMAYVMDQKAMLLQQSSWQNNVRMNNLVEQIRGPLSSIRTLSKMLSVNMKKNEISYDIVEDIMVIGDGMRETLQQLQDAVHMTKTNIVRYNEEHLTKIDESTHESMRSQLSNFFSNDTSTHTGREYGGPFSLSSNSGDLEMPMPPMALAPLLNHNIRPCNASDVLSDLVDALKPLAHKQQRSIQICEIPESLEVAVEEPALRQALSNLIEGALLRTNVGGMIDIVSTSAPAGGVLIIIDDDGPDMHYMTQMHSLAPFGADLLSKGMVEDNMTWNFVAGLTVAREILENYGCVLRVISPRVIEAARGTGGTRVEIWLPSLSSSTNGSDCPAQAT</sequence>
<dbReference type="Proteomes" id="UP001056120">
    <property type="component" value="Linkage Group LG04"/>
</dbReference>
<reference evidence="2" key="1">
    <citation type="journal article" date="2022" name="Mol. Ecol. Resour.">
        <title>The genomes of chicory, endive, great burdock and yacon provide insights into Asteraceae palaeo-polyploidization history and plant inulin production.</title>
        <authorList>
            <person name="Fan W."/>
            <person name="Wang S."/>
            <person name="Wang H."/>
            <person name="Wang A."/>
            <person name="Jiang F."/>
            <person name="Liu H."/>
            <person name="Zhao H."/>
            <person name="Xu D."/>
            <person name="Zhang Y."/>
        </authorList>
    </citation>
    <scope>NUCLEOTIDE SEQUENCE [LARGE SCALE GENOMIC DNA]</scope>
    <source>
        <strain evidence="2">cv. Yunnan</strain>
    </source>
</reference>